<protein>
    <submittedName>
        <fullName evidence="1">Uncharacterized protein</fullName>
    </submittedName>
</protein>
<dbReference type="EMBL" id="KB469308">
    <property type="protein sequence ID" value="EPQ52067.1"/>
    <property type="molecule type" value="Genomic_DNA"/>
</dbReference>
<accession>S7PXN8</accession>
<dbReference type="STRING" id="670483.S7PXN8"/>
<dbReference type="eggNOG" id="ENOG502QWE7">
    <property type="taxonomic scope" value="Eukaryota"/>
</dbReference>
<dbReference type="KEGG" id="gtr:GLOTRDRAFT_14572"/>
<evidence type="ECO:0000313" key="1">
    <source>
        <dbReference type="EMBL" id="EPQ52067.1"/>
    </source>
</evidence>
<dbReference type="OrthoDB" id="2149224at2759"/>
<dbReference type="OMA" id="WDRENAV"/>
<dbReference type="AlphaFoldDB" id="S7PXN8"/>
<organism evidence="1 2">
    <name type="scientific">Gloeophyllum trabeum (strain ATCC 11539 / FP-39264 / Madison 617)</name>
    <name type="common">Brown rot fungus</name>
    <dbReference type="NCBI Taxonomy" id="670483"/>
    <lineage>
        <taxon>Eukaryota</taxon>
        <taxon>Fungi</taxon>
        <taxon>Dikarya</taxon>
        <taxon>Basidiomycota</taxon>
        <taxon>Agaricomycotina</taxon>
        <taxon>Agaricomycetes</taxon>
        <taxon>Gloeophyllales</taxon>
        <taxon>Gloeophyllaceae</taxon>
        <taxon>Gloeophyllum</taxon>
    </lineage>
</organism>
<dbReference type="GeneID" id="19304856"/>
<name>S7PXN8_GLOTA</name>
<feature type="non-terminal residue" evidence="1">
    <location>
        <position position="1"/>
    </location>
</feature>
<dbReference type="Proteomes" id="UP000030669">
    <property type="component" value="Unassembled WGS sequence"/>
</dbReference>
<evidence type="ECO:0000313" key="2">
    <source>
        <dbReference type="Proteomes" id="UP000030669"/>
    </source>
</evidence>
<dbReference type="RefSeq" id="XP_007869139.1">
    <property type="nucleotide sequence ID" value="XM_007870948.1"/>
</dbReference>
<dbReference type="HOGENOM" id="CLU_2503879_0_0_1"/>
<keyword evidence="2" id="KW-1185">Reference proteome</keyword>
<feature type="non-terminal residue" evidence="1">
    <location>
        <position position="92"/>
    </location>
</feature>
<reference evidence="1 2" key="1">
    <citation type="journal article" date="2012" name="Science">
        <title>The Paleozoic origin of enzymatic lignin decomposition reconstructed from 31 fungal genomes.</title>
        <authorList>
            <person name="Floudas D."/>
            <person name="Binder M."/>
            <person name="Riley R."/>
            <person name="Barry K."/>
            <person name="Blanchette R.A."/>
            <person name="Henrissat B."/>
            <person name="Martinez A.T."/>
            <person name="Otillar R."/>
            <person name="Spatafora J.W."/>
            <person name="Yadav J.S."/>
            <person name="Aerts A."/>
            <person name="Benoit I."/>
            <person name="Boyd A."/>
            <person name="Carlson A."/>
            <person name="Copeland A."/>
            <person name="Coutinho P.M."/>
            <person name="de Vries R.P."/>
            <person name="Ferreira P."/>
            <person name="Findley K."/>
            <person name="Foster B."/>
            <person name="Gaskell J."/>
            <person name="Glotzer D."/>
            <person name="Gorecki P."/>
            <person name="Heitman J."/>
            <person name="Hesse C."/>
            <person name="Hori C."/>
            <person name="Igarashi K."/>
            <person name="Jurgens J.A."/>
            <person name="Kallen N."/>
            <person name="Kersten P."/>
            <person name="Kohler A."/>
            <person name="Kuees U."/>
            <person name="Kumar T.K.A."/>
            <person name="Kuo A."/>
            <person name="LaButti K."/>
            <person name="Larrondo L.F."/>
            <person name="Lindquist E."/>
            <person name="Ling A."/>
            <person name="Lombard V."/>
            <person name="Lucas S."/>
            <person name="Lundell T."/>
            <person name="Martin R."/>
            <person name="McLaughlin D.J."/>
            <person name="Morgenstern I."/>
            <person name="Morin E."/>
            <person name="Murat C."/>
            <person name="Nagy L.G."/>
            <person name="Nolan M."/>
            <person name="Ohm R.A."/>
            <person name="Patyshakuliyeva A."/>
            <person name="Rokas A."/>
            <person name="Ruiz-Duenas F.J."/>
            <person name="Sabat G."/>
            <person name="Salamov A."/>
            <person name="Samejima M."/>
            <person name="Schmutz J."/>
            <person name="Slot J.C."/>
            <person name="St John F."/>
            <person name="Stenlid J."/>
            <person name="Sun H."/>
            <person name="Sun S."/>
            <person name="Syed K."/>
            <person name="Tsang A."/>
            <person name="Wiebenga A."/>
            <person name="Young D."/>
            <person name="Pisabarro A."/>
            <person name="Eastwood D.C."/>
            <person name="Martin F."/>
            <person name="Cullen D."/>
            <person name="Grigoriev I.V."/>
            <person name="Hibbett D.S."/>
        </authorList>
    </citation>
    <scope>NUCLEOTIDE SEQUENCE [LARGE SCALE GENOMIC DNA]</scope>
    <source>
        <strain evidence="1 2">ATCC 11539</strain>
    </source>
</reference>
<gene>
    <name evidence="1" type="ORF">GLOTRDRAFT_14572</name>
</gene>
<sequence>PLSLSSPADMRLHLQSLLDLKEKQLQQAGTLGQRVLAQQLELEEKVRLLQEMETDRGEDEDLDADMRERYRELAETIKAWDEENSQISSAFG</sequence>
<proteinExistence type="predicted"/>